<reference evidence="3" key="1">
    <citation type="submission" date="2018-05" db="EMBL/GenBank/DDBJ databases">
        <authorList>
            <person name="Lanie J.A."/>
            <person name="Ng W.-L."/>
            <person name="Kazmierczak K.M."/>
            <person name="Andrzejewski T.M."/>
            <person name="Davidsen T.M."/>
            <person name="Wayne K.J."/>
            <person name="Tettelin H."/>
            <person name="Glass J.I."/>
            <person name="Rusch D."/>
            <person name="Podicherti R."/>
            <person name="Tsui H.-C.T."/>
            <person name="Winkler M.E."/>
        </authorList>
    </citation>
    <scope>NUCLEOTIDE SEQUENCE</scope>
</reference>
<organism evidence="3">
    <name type="scientific">marine metagenome</name>
    <dbReference type="NCBI Taxonomy" id="408172"/>
    <lineage>
        <taxon>unclassified sequences</taxon>
        <taxon>metagenomes</taxon>
        <taxon>ecological metagenomes</taxon>
    </lineage>
</organism>
<dbReference type="Gene3D" id="3.90.950.10">
    <property type="match status" value="1"/>
</dbReference>
<dbReference type="EMBL" id="UINC01062179">
    <property type="protein sequence ID" value="SVB88544.1"/>
    <property type="molecule type" value="Genomic_DNA"/>
</dbReference>
<comment type="cofactor">
    <cofactor evidence="1">
        <name>a divalent metal cation</name>
        <dbReference type="ChEBI" id="CHEBI:60240"/>
    </cofactor>
</comment>
<evidence type="ECO:0000256" key="1">
    <source>
        <dbReference type="ARBA" id="ARBA00001968"/>
    </source>
</evidence>
<dbReference type="PANTHER" id="PTHR43213">
    <property type="entry name" value="BIFUNCTIONAL DTTP/UTP PYROPHOSPHATASE/METHYLTRANSFERASE PROTEIN-RELATED"/>
    <property type="match status" value="1"/>
</dbReference>
<feature type="non-terminal residue" evidence="3">
    <location>
        <position position="106"/>
    </location>
</feature>
<name>A0A382HMD1_9ZZZZ</name>
<evidence type="ECO:0000256" key="2">
    <source>
        <dbReference type="ARBA" id="ARBA00022801"/>
    </source>
</evidence>
<gene>
    <name evidence="3" type="ORF">METZ01_LOCUS241398</name>
</gene>
<evidence type="ECO:0008006" key="4">
    <source>
        <dbReference type="Google" id="ProtNLM"/>
    </source>
</evidence>
<proteinExistence type="predicted"/>
<dbReference type="InterPro" id="IPR029001">
    <property type="entry name" value="ITPase-like_fam"/>
</dbReference>
<accession>A0A382HMD1</accession>
<dbReference type="AlphaFoldDB" id="A0A382HMD1"/>
<dbReference type="Pfam" id="PF02545">
    <property type="entry name" value="Maf"/>
    <property type="match status" value="1"/>
</dbReference>
<keyword evidence="2" id="KW-0378">Hydrolase</keyword>
<protein>
    <recommendedName>
        <fullName evidence="4">Septum formation inhibitor Maf</fullName>
    </recommendedName>
</protein>
<dbReference type="PANTHER" id="PTHR43213:SF5">
    <property type="entry name" value="BIFUNCTIONAL DTTP_UTP PYROPHOSPHATASE_METHYLTRANSFERASE PROTEIN-RELATED"/>
    <property type="match status" value="1"/>
</dbReference>
<sequence>MNAPPRLILASGSTRRRELLKQIGLEPDEIAATDIDETPLNDEKPAAFARRLAVSKLAAVRSDAPDSYVLAADTVVGVGRRILSKPADELEAHCFLQLMSGRRHRV</sequence>
<evidence type="ECO:0000313" key="3">
    <source>
        <dbReference type="EMBL" id="SVB88544.1"/>
    </source>
</evidence>
<dbReference type="InterPro" id="IPR003697">
    <property type="entry name" value="Maf-like"/>
</dbReference>
<dbReference type="GO" id="GO:0047429">
    <property type="term" value="F:nucleoside triphosphate diphosphatase activity"/>
    <property type="evidence" value="ECO:0007669"/>
    <property type="project" value="InterPro"/>
</dbReference>
<dbReference type="SUPFAM" id="SSF52972">
    <property type="entry name" value="ITPase-like"/>
    <property type="match status" value="1"/>
</dbReference>